<protein>
    <submittedName>
        <fullName evidence="1">Uncharacterized protein</fullName>
    </submittedName>
</protein>
<evidence type="ECO:0000313" key="1">
    <source>
        <dbReference type="EMBL" id="MDM5270816.1"/>
    </source>
</evidence>
<sequence>MTAKKEAKQLLAIYRMMQMNGTLYLKEDEQSLDTLFDAVVQAITACTVLKPQLPYNEFVLPSRKVLEGDQGWVGHFEERDNRRFFLSDIYDYLYLMYGRS</sequence>
<evidence type="ECO:0000313" key="2">
    <source>
        <dbReference type="Proteomes" id="UP001169069"/>
    </source>
</evidence>
<proteinExistence type="predicted"/>
<dbReference type="EMBL" id="JAQIBD010000001">
    <property type="protein sequence ID" value="MDM5270816.1"/>
    <property type="molecule type" value="Genomic_DNA"/>
</dbReference>
<keyword evidence="2" id="KW-1185">Reference proteome</keyword>
<gene>
    <name evidence="1" type="ORF">PGH07_01340</name>
</gene>
<name>A0ABT7QWW3_9BACT</name>
<accession>A0ABT7QWW3</accession>
<comment type="caution">
    <text evidence="1">The sequence shown here is derived from an EMBL/GenBank/DDBJ whole genome shotgun (WGS) entry which is preliminary data.</text>
</comment>
<reference evidence="1" key="1">
    <citation type="submission" date="2023-01" db="EMBL/GenBank/DDBJ databases">
        <title>Sulfurovum sp. zt1-1 genome assembly.</title>
        <authorList>
            <person name="Wang J."/>
        </authorList>
    </citation>
    <scope>NUCLEOTIDE SEQUENCE</scope>
    <source>
        <strain evidence="1">Zt1-1</strain>
    </source>
</reference>
<dbReference type="Proteomes" id="UP001169069">
    <property type="component" value="Unassembled WGS sequence"/>
</dbReference>
<organism evidence="1 2">
    <name type="scientific">Sulfurovum zhangzhouensis</name>
    <dbReference type="NCBI Taxonomy" id="3019067"/>
    <lineage>
        <taxon>Bacteria</taxon>
        <taxon>Pseudomonadati</taxon>
        <taxon>Campylobacterota</taxon>
        <taxon>Epsilonproteobacteria</taxon>
        <taxon>Campylobacterales</taxon>
        <taxon>Sulfurovaceae</taxon>
        <taxon>Sulfurovum</taxon>
    </lineage>
</organism>
<dbReference type="RefSeq" id="WP_289412092.1">
    <property type="nucleotide sequence ID" value="NZ_JAQIBD010000001.1"/>
</dbReference>